<evidence type="ECO:0000313" key="2">
    <source>
        <dbReference type="EMBL" id="POV96395.1"/>
    </source>
</evidence>
<evidence type="ECO:0000256" key="1">
    <source>
        <dbReference type="SAM" id="MobiDB-lite"/>
    </source>
</evidence>
<dbReference type="VEuPathDB" id="FungiDB:PSTT_15669"/>
<dbReference type="VEuPathDB" id="FungiDB:PSHT_06226"/>
<feature type="compositionally biased region" description="Basic and acidic residues" evidence="1">
    <location>
        <begin position="123"/>
        <end position="134"/>
    </location>
</feature>
<protein>
    <submittedName>
        <fullName evidence="2">Uncharacterized protein</fullName>
    </submittedName>
</protein>
<comment type="caution">
    <text evidence="2">The sequence shown here is derived from an EMBL/GenBank/DDBJ whole genome shotgun (WGS) entry which is preliminary data.</text>
</comment>
<dbReference type="EMBL" id="PKSL01000299">
    <property type="protein sequence ID" value="POV96395.1"/>
    <property type="molecule type" value="Genomic_DNA"/>
</dbReference>
<gene>
    <name evidence="2" type="ORF">PSTT_15669</name>
</gene>
<evidence type="ECO:0000313" key="3">
    <source>
        <dbReference type="Proteomes" id="UP000239156"/>
    </source>
</evidence>
<feature type="compositionally biased region" description="Basic residues" evidence="1">
    <location>
        <begin position="154"/>
        <end position="168"/>
    </location>
</feature>
<dbReference type="AlphaFoldDB" id="A0A2S4UGH0"/>
<name>A0A2S4UGH0_9BASI</name>
<sequence length="373" mass="42887">MDKMKELEGLGVFLKTEDFHPQWHLLDLPKPSDYPFFQHNLTPEFESPAVSQPSDEVYDKVFLGKILDRFQALPTHEKPEWILRFGKLLDMTHVLKRLEEPIDQPCKGPRGSKNKSKAPAKSTKPEPSRHEHLAAPKKRGRPRKDKDSKEESKKKKLNNKQKNGKRKKSDTGKSLSESTEGSSSDDEELTDRENQIGIATVAATLTALSTSTAPDVLETSSNTDVWSNFNEKYLRTMNNEISYDKLLVWLTFRESPAPPRMWTTFPWHGDLLADAYQRPVIHISKLMLVTFLPLSHGPTSNPPIFLVFLEGQDHCNAFNCHEGIYPAPEILIFWYKWRSDEAKGWEAVMEKHHNEWIKRVFRQTGWSTVLNIG</sequence>
<keyword evidence="3" id="KW-1185">Reference proteome</keyword>
<organism evidence="2 3">
    <name type="scientific">Puccinia striiformis</name>
    <dbReference type="NCBI Taxonomy" id="27350"/>
    <lineage>
        <taxon>Eukaryota</taxon>
        <taxon>Fungi</taxon>
        <taxon>Dikarya</taxon>
        <taxon>Basidiomycota</taxon>
        <taxon>Pucciniomycotina</taxon>
        <taxon>Pucciniomycetes</taxon>
        <taxon>Pucciniales</taxon>
        <taxon>Pucciniaceae</taxon>
        <taxon>Puccinia</taxon>
    </lineage>
</organism>
<reference evidence="2" key="1">
    <citation type="submission" date="2017-12" db="EMBL/GenBank/DDBJ databases">
        <title>Gene loss provides genomic basis for host adaptation in cereal stripe rust fungi.</title>
        <authorList>
            <person name="Xia C."/>
        </authorList>
    </citation>
    <scope>NUCLEOTIDE SEQUENCE [LARGE SCALE GENOMIC DNA]</scope>
    <source>
        <strain evidence="2">93-210</strain>
    </source>
</reference>
<feature type="compositionally biased region" description="Basic and acidic residues" evidence="1">
    <location>
        <begin position="144"/>
        <end position="153"/>
    </location>
</feature>
<accession>A0A2S4UGH0</accession>
<feature type="region of interest" description="Disordered" evidence="1">
    <location>
        <begin position="100"/>
        <end position="190"/>
    </location>
</feature>
<dbReference type="Proteomes" id="UP000239156">
    <property type="component" value="Unassembled WGS sequence"/>
</dbReference>
<proteinExistence type="predicted"/>